<dbReference type="InterPro" id="IPR036852">
    <property type="entry name" value="Peptidase_S8/S53_dom_sf"/>
</dbReference>
<dbReference type="PROSITE" id="PS00138">
    <property type="entry name" value="SUBTILASE_SER"/>
    <property type="match status" value="1"/>
</dbReference>
<dbReference type="PANTHER" id="PTHR14218:SF15">
    <property type="entry name" value="TRIPEPTIDYL-PEPTIDASE 1"/>
    <property type="match status" value="1"/>
</dbReference>
<evidence type="ECO:0000256" key="11">
    <source>
        <dbReference type="PROSITE-ProRule" id="PRU01032"/>
    </source>
</evidence>
<feature type="binding site" evidence="11">
    <location>
        <position position="546"/>
    </location>
    <ligand>
        <name>Ca(2+)</name>
        <dbReference type="ChEBI" id="CHEBI:29108"/>
    </ligand>
</feature>
<evidence type="ECO:0000256" key="8">
    <source>
        <dbReference type="ARBA" id="ARBA00022825"/>
    </source>
</evidence>
<evidence type="ECO:0000256" key="4">
    <source>
        <dbReference type="ARBA" id="ARBA00012462"/>
    </source>
</evidence>
<feature type="binding site" evidence="11">
    <location>
        <position position="544"/>
    </location>
    <ligand>
        <name>Ca(2+)</name>
        <dbReference type="ChEBI" id="CHEBI:29108"/>
    </ligand>
</feature>
<dbReference type="GO" id="GO:0004252">
    <property type="term" value="F:serine-type endopeptidase activity"/>
    <property type="evidence" value="ECO:0007669"/>
    <property type="project" value="UniProtKB-UniRule"/>
</dbReference>
<dbReference type="SUPFAM" id="SSF52743">
    <property type="entry name" value="Subtilisin-like"/>
    <property type="match status" value="1"/>
</dbReference>
<dbReference type="EMBL" id="JH930470">
    <property type="protein sequence ID" value="EKM58689.1"/>
    <property type="molecule type" value="Genomic_DNA"/>
</dbReference>
<name>K5WHU1_PHACS</name>
<organism evidence="14 15">
    <name type="scientific">Phanerochaete carnosa (strain HHB-10118-sp)</name>
    <name type="common">White-rot fungus</name>
    <name type="synonym">Peniophora carnosa</name>
    <dbReference type="NCBI Taxonomy" id="650164"/>
    <lineage>
        <taxon>Eukaryota</taxon>
        <taxon>Fungi</taxon>
        <taxon>Dikarya</taxon>
        <taxon>Basidiomycota</taxon>
        <taxon>Agaricomycotina</taxon>
        <taxon>Agaricomycetes</taxon>
        <taxon>Polyporales</taxon>
        <taxon>Phanerochaetaceae</taxon>
        <taxon>Phanerochaete</taxon>
    </lineage>
</organism>
<dbReference type="InterPro" id="IPR000209">
    <property type="entry name" value="Peptidase_S8/S53_dom"/>
</dbReference>
<feature type="chain" id="PRO_5003889411" description="tripeptidyl-peptidase II" evidence="12">
    <location>
        <begin position="18"/>
        <end position="587"/>
    </location>
</feature>
<evidence type="ECO:0000256" key="1">
    <source>
        <dbReference type="ARBA" id="ARBA00001910"/>
    </source>
</evidence>
<dbReference type="PANTHER" id="PTHR14218">
    <property type="entry name" value="PROTEASE S8 TRIPEPTIDYL PEPTIDASE I CLN2"/>
    <property type="match status" value="1"/>
</dbReference>
<keyword evidence="9 11" id="KW-0106">Calcium</keyword>
<feature type="binding site" evidence="11">
    <location>
        <position position="526"/>
    </location>
    <ligand>
        <name>Ca(2+)</name>
        <dbReference type="ChEBI" id="CHEBI:29108"/>
    </ligand>
</feature>
<feature type="signal peptide" evidence="12">
    <location>
        <begin position="1"/>
        <end position="17"/>
    </location>
</feature>
<protein>
    <recommendedName>
        <fullName evidence="4">tripeptidyl-peptidase II</fullName>
        <ecNumber evidence="4">3.4.14.10</ecNumber>
    </recommendedName>
</protein>
<gene>
    <name evidence="14" type="ORF">PHACADRAFT_207476</name>
</gene>
<evidence type="ECO:0000256" key="6">
    <source>
        <dbReference type="ARBA" id="ARBA00022723"/>
    </source>
</evidence>
<evidence type="ECO:0000256" key="7">
    <source>
        <dbReference type="ARBA" id="ARBA00022801"/>
    </source>
</evidence>
<dbReference type="InterPro" id="IPR030400">
    <property type="entry name" value="Sedolisin_dom"/>
</dbReference>
<proteinExistence type="predicted"/>
<dbReference type="CDD" id="cd11377">
    <property type="entry name" value="Pro-peptidase_S53"/>
    <property type="match status" value="1"/>
</dbReference>
<feature type="active site" description="Charge relay system" evidence="11">
    <location>
        <position position="282"/>
    </location>
</feature>
<dbReference type="CDD" id="cd04056">
    <property type="entry name" value="Peptidases_S53"/>
    <property type="match status" value="1"/>
</dbReference>
<dbReference type="PROSITE" id="PS51695">
    <property type="entry name" value="SEDOLISIN"/>
    <property type="match status" value="1"/>
</dbReference>
<accession>K5WHU1</accession>
<keyword evidence="8 11" id="KW-0720">Serine protease</keyword>
<keyword evidence="15" id="KW-1185">Reference proteome</keyword>
<dbReference type="Gene3D" id="3.40.50.200">
    <property type="entry name" value="Peptidase S8/S53 domain"/>
    <property type="match status" value="1"/>
</dbReference>
<keyword evidence="12" id="KW-0732">Signal</keyword>
<evidence type="ECO:0000256" key="3">
    <source>
        <dbReference type="ARBA" id="ARBA00004239"/>
    </source>
</evidence>
<dbReference type="RefSeq" id="XP_007393989.1">
    <property type="nucleotide sequence ID" value="XM_007393927.1"/>
</dbReference>
<evidence type="ECO:0000313" key="14">
    <source>
        <dbReference type="EMBL" id="EKM58689.1"/>
    </source>
</evidence>
<dbReference type="AlphaFoldDB" id="K5WHU1"/>
<dbReference type="GO" id="GO:0046872">
    <property type="term" value="F:metal ion binding"/>
    <property type="evidence" value="ECO:0007669"/>
    <property type="project" value="UniProtKB-UniRule"/>
</dbReference>
<dbReference type="GeneID" id="18912615"/>
<keyword evidence="5 11" id="KW-0645">Protease</keyword>
<evidence type="ECO:0000256" key="12">
    <source>
        <dbReference type="SAM" id="SignalP"/>
    </source>
</evidence>
<dbReference type="GO" id="GO:0005576">
    <property type="term" value="C:extracellular region"/>
    <property type="evidence" value="ECO:0007669"/>
    <property type="project" value="UniProtKB-SubCell"/>
</dbReference>
<evidence type="ECO:0000256" key="2">
    <source>
        <dbReference type="ARBA" id="ARBA00002451"/>
    </source>
</evidence>
<dbReference type="Proteomes" id="UP000008370">
    <property type="component" value="Unassembled WGS sequence"/>
</dbReference>
<comment type="subcellular location">
    <subcellularLocation>
        <location evidence="3">Secreted</location>
        <location evidence="3">Extracellular space</location>
    </subcellularLocation>
</comment>
<dbReference type="Pfam" id="PF09286">
    <property type="entry name" value="Pro-kuma_activ"/>
    <property type="match status" value="1"/>
</dbReference>
<evidence type="ECO:0000259" key="13">
    <source>
        <dbReference type="PROSITE" id="PS51695"/>
    </source>
</evidence>
<dbReference type="InterPro" id="IPR015366">
    <property type="entry name" value="S53_propep"/>
</dbReference>
<feature type="domain" description="Peptidase S53" evidence="13">
    <location>
        <begin position="207"/>
        <end position="566"/>
    </location>
</feature>
<evidence type="ECO:0000256" key="9">
    <source>
        <dbReference type="ARBA" id="ARBA00022837"/>
    </source>
</evidence>
<dbReference type="InterPro" id="IPR023828">
    <property type="entry name" value="Peptidase_S8_Ser-AS"/>
</dbReference>
<dbReference type="SUPFAM" id="SSF54897">
    <property type="entry name" value="Protease propeptides/inhibitors"/>
    <property type="match status" value="1"/>
</dbReference>
<reference evidence="14 15" key="1">
    <citation type="journal article" date="2012" name="BMC Genomics">
        <title>Comparative genomics of the white-rot fungi, Phanerochaete carnosa and P. chrysosporium, to elucidate the genetic basis of the distinct wood types they colonize.</title>
        <authorList>
            <person name="Suzuki H."/>
            <person name="MacDonald J."/>
            <person name="Syed K."/>
            <person name="Salamov A."/>
            <person name="Hori C."/>
            <person name="Aerts A."/>
            <person name="Henrissat B."/>
            <person name="Wiebenga A."/>
            <person name="vanKuyk P.A."/>
            <person name="Barry K."/>
            <person name="Lindquist E."/>
            <person name="LaButti K."/>
            <person name="Lapidus A."/>
            <person name="Lucas S."/>
            <person name="Coutinho P."/>
            <person name="Gong Y."/>
            <person name="Samejima M."/>
            <person name="Mahadevan R."/>
            <person name="Abou-Zaid M."/>
            <person name="de Vries R.P."/>
            <person name="Igarashi K."/>
            <person name="Yadav J.S."/>
            <person name="Grigoriev I.V."/>
            <person name="Master E.R."/>
        </authorList>
    </citation>
    <scope>NUCLEOTIDE SEQUENCE [LARGE SCALE GENOMIC DNA]</scope>
    <source>
        <strain evidence="14 15">HHB-10118-sp</strain>
    </source>
</reference>
<dbReference type="GO" id="GO:0006508">
    <property type="term" value="P:proteolysis"/>
    <property type="evidence" value="ECO:0007669"/>
    <property type="project" value="UniProtKB-KW"/>
</dbReference>
<evidence type="ECO:0000256" key="5">
    <source>
        <dbReference type="ARBA" id="ARBA00022670"/>
    </source>
</evidence>
<dbReference type="GO" id="GO:0008240">
    <property type="term" value="F:tripeptidyl-peptidase activity"/>
    <property type="evidence" value="ECO:0007669"/>
    <property type="project" value="UniProtKB-EC"/>
</dbReference>
<dbReference type="EC" id="3.4.14.10" evidence="4"/>
<dbReference type="InterPro" id="IPR050819">
    <property type="entry name" value="Tripeptidyl-peptidase_I"/>
</dbReference>
<keyword evidence="10" id="KW-0865">Zymogen</keyword>
<feature type="binding site" evidence="11">
    <location>
        <position position="525"/>
    </location>
    <ligand>
        <name>Ca(2+)</name>
        <dbReference type="ChEBI" id="CHEBI:29108"/>
    </ligand>
</feature>
<evidence type="ECO:0000313" key="15">
    <source>
        <dbReference type="Proteomes" id="UP000008370"/>
    </source>
</evidence>
<dbReference type="STRING" id="650164.K5WHU1"/>
<comment type="catalytic activity">
    <reaction evidence="1">
        <text>Release of an N-terminal tripeptide from a polypeptide.</text>
        <dbReference type="EC" id="3.4.14.10"/>
    </reaction>
</comment>
<dbReference type="SMART" id="SM00944">
    <property type="entry name" value="Pro-kuma_activ"/>
    <property type="match status" value="1"/>
</dbReference>
<feature type="active site" description="Charge relay system" evidence="11">
    <location>
        <position position="286"/>
    </location>
</feature>
<sequence>MVTKLLVFSALLSLAFAKSTARSTKVHEAISAPPPGYVSNGPAPADTELNLRIALAHSDPDGLIDALYAVSSPDGPSYGQHLSKEEVEQFVTPTAQTSDAVKTWLAQAGVNATPISSAGDWLAITVPVSLANELFNADFNHFTHSETGNKITRTLQYSVPTGLKEHIDLMHPSVTFSNLIHIRPAFSTRSGLERRATEEMKSCSTDGITPACIEFLYGIPTARATQSSNYLAVSGFNEQFANKVDLATFLDKFQPDLSGMTFTLQTIDGGSNSQNGSEAGIEANLDIQYATSISQGAPVTFISVGEDNHDGFELGGFLDIILFLLGESNPPQVLTTSYGENENEISPLLAAKLCNAYAQLGARGASIIFASGDGGVSGAQSHNCSKFVPTFPSGCPFMTSVGATQLTSSSGGETAASFSAGGFSNDFVTPSYQAHAVESYLSSIGSTNSGKFNTSGRGYPDVAAIGVNVTIVVNGTSGTVAGTSCASPIFAGMITLINDALIAANKSTLGFLNPFLYANPDAFNDITTGSNPGCNASGFPALEGWDPVTGLGSPNFVALKAAALKAAGVSYTYPVQMADIMQDVLSL</sequence>
<dbReference type="Pfam" id="PF00082">
    <property type="entry name" value="Peptidase_S8"/>
    <property type="match status" value="1"/>
</dbReference>
<dbReference type="InParanoid" id="K5WHU1"/>
<keyword evidence="7 11" id="KW-0378">Hydrolase</keyword>
<dbReference type="OrthoDB" id="409122at2759"/>
<dbReference type="KEGG" id="pco:PHACADRAFT_207476"/>
<comment type="cofactor">
    <cofactor evidence="11">
        <name>Ca(2+)</name>
        <dbReference type="ChEBI" id="CHEBI:29108"/>
    </cofactor>
    <text evidence="11">Binds 1 Ca(2+) ion per subunit.</text>
</comment>
<evidence type="ECO:0000256" key="10">
    <source>
        <dbReference type="ARBA" id="ARBA00023145"/>
    </source>
</evidence>
<dbReference type="HOGENOM" id="CLU_013783_3_1_1"/>
<keyword evidence="6 11" id="KW-0479">Metal-binding</keyword>
<feature type="active site" description="Charge relay system" evidence="11">
    <location>
        <position position="484"/>
    </location>
</feature>
<comment type="function">
    <text evidence="2">Secreted tripeptidyl-peptidase which degrades proteins at acidic pHs and is involved in virulence.</text>
</comment>